<feature type="signal peptide" evidence="1">
    <location>
        <begin position="1"/>
        <end position="24"/>
    </location>
</feature>
<dbReference type="Proteomes" id="UP000183994">
    <property type="component" value="Unassembled WGS sequence"/>
</dbReference>
<keyword evidence="1" id="KW-0732">Signal</keyword>
<dbReference type="STRING" id="1121393.SAMN02745216_03107"/>
<accession>A0A1M6QQG7</accession>
<name>A0A1M6QQG7_9BACT</name>
<reference evidence="3" key="1">
    <citation type="submission" date="2016-11" db="EMBL/GenBank/DDBJ databases">
        <authorList>
            <person name="Varghese N."/>
            <person name="Submissions S."/>
        </authorList>
    </citation>
    <scope>NUCLEOTIDE SEQUENCE [LARGE SCALE GENOMIC DNA]</scope>
    <source>
        <strain evidence="3">DSM 16219</strain>
    </source>
</reference>
<dbReference type="OrthoDB" id="191143at2"/>
<feature type="chain" id="PRO_5012048171" evidence="1">
    <location>
        <begin position="25"/>
        <end position="298"/>
    </location>
</feature>
<proteinExistence type="predicted"/>
<dbReference type="Pfam" id="PF13557">
    <property type="entry name" value="Phenol_MetA_deg"/>
    <property type="match status" value="1"/>
</dbReference>
<dbReference type="AlphaFoldDB" id="A0A1M6QQG7"/>
<organism evidence="2 3">
    <name type="scientific">Desulfatibacillum alkenivorans DSM 16219</name>
    <dbReference type="NCBI Taxonomy" id="1121393"/>
    <lineage>
        <taxon>Bacteria</taxon>
        <taxon>Pseudomonadati</taxon>
        <taxon>Thermodesulfobacteriota</taxon>
        <taxon>Desulfobacteria</taxon>
        <taxon>Desulfobacterales</taxon>
        <taxon>Desulfatibacillaceae</taxon>
        <taxon>Desulfatibacillum</taxon>
    </lineage>
</organism>
<gene>
    <name evidence="2" type="ORF">SAMN02745216_03107</name>
</gene>
<evidence type="ECO:0000313" key="2">
    <source>
        <dbReference type="EMBL" id="SHK22415.1"/>
    </source>
</evidence>
<keyword evidence="3" id="KW-1185">Reference proteome</keyword>
<evidence type="ECO:0000256" key="1">
    <source>
        <dbReference type="SAM" id="SignalP"/>
    </source>
</evidence>
<evidence type="ECO:0000313" key="3">
    <source>
        <dbReference type="Proteomes" id="UP000183994"/>
    </source>
</evidence>
<dbReference type="InterPro" id="IPR025737">
    <property type="entry name" value="FApF"/>
</dbReference>
<dbReference type="RefSeq" id="WP_073477182.1">
    <property type="nucleotide sequence ID" value="NZ_FQZU01000020.1"/>
</dbReference>
<sequence>MRGKRFFVAVILIATMLLPVSAMAENDPRDAIAAPGGTNLFLFYYRNYYGGSFYVDGQNLDSNADFDMQFGMFRLAHFWDIGGGWIWSADVVQPFASMEFDSDILFPTTSGSNSDGIGDTTVTTHINTPFLYDEGDTKFGMSAGFYLTAPTGEYHSEKAANVGSNRWTYRLEATPVVFIKGPFVYELTGEVQLFSDNDECTSLHLEEEKEAVYHIQNHVSYNLSDSFWLGISYYYLTGGETTLAGINQNDDALTQTLRFSANYQLAPTVQLLLQYNTDVDRDNGVDQNYIGGRMAFCF</sequence>
<dbReference type="EMBL" id="FQZU01000020">
    <property type="protein sequence ID" value="SHK22415.1"/>
    <property type="molecule type" value="Genomic_DNA"/>
</dbReference>
<protein>
    <submittedName>
        <fullName evidence="2">Uncharacterized conserved protein</fullName>
    </submittedName>
</protein>